<protein>
    <submittedName>
        <fullName evidence="1">Uncharacterized protein</fullName>
    </submittedName>
</protein>
<proteinExistence type="predicted"/>
<sequence length="72" mass="8263">MRLDPFRSVCLRTPIPADRLHALGGGAMHADVVGSTMVRARRDWFSARKFAVHPSIIRYNINNYHLWFAILV</sequence>
<organism evidence="1 2">
    <name type="scientific">Methylobacterium hispanicum</name>
    <dbReference type="NCBI Taxonomy" id="270350"/>
    <lineage>
        <taxon>Bacteria</taxon>
        <taxon>Pseudomonadati</taxon>
        <taxon>Pseudomonadota</taxon>
        <taxon>Alphaproteobacteria</taxon>
        <taxon>Hyphomicrobiales</taxon>
        <taxon>Methylobacteriaceae</taxon>
        <taxon>Methylobacterium</taxon>
    </lineage>
</organism>
<name>A0AAV4ZF66_9HYPH</name>
<accession>A0AAV4ZF66</accession>
<keyword evidence="2" id="KW-1185">Reference proteome</keyword>
<dbReference type="AlphaFoldDB" id="A0AAV4ZF66"/>
<comment type="caution">
    <text evidence="1">The sequence shown here is derived from an EMBL/GenBank/DDBJ whole genome shotgun (WGS) entry which is preliminary data.</text>
</comment>
<reference evidence="1" key="1">
    <citation type="journal article" date="2016" name="Front. Microbiol.">
        <title>Genome Sequence of the Piezophilic, Mesophilic Sulfate-Reducing Bacterium Desulfovibrio indicus J2T.</title>
        <authorList>
            <person name="Cao J."/>
            <person name="Maignien L."/>
            <person name="Shao Z."/>
            <person name="Alain K."/>
            <person name="Jebbar M."/>
        </authorList>
    </citation>
    <scope>NUCLEOTIDE SEQUENCE</scope>
    <source>
        <strain evidence="1">DSM 16372</strain>
    </source>
</reference>
<evidence type="ECO:0000313" key="2">
    <source>
        <dbReference type="Proteomes" id="UP001055247"/>
    </source>
</evidence>
<evidence type="ECO:0000313" key="1">
    <source>
        <dbReference type="EMBL" id="GJD86933.1"/>
    </source>
</evidence>
<reference evidence="1" key="2">
    <citation type="submission" date="2021-08" db="EMBL/GenBank/DDBJ databases">
        <authorList>
            <person name="Tani A."/>
            <person name="Ola A."/>
            <person name="Ogura Y."/>
            <person name="Katsura K."/>
            <person name="Hayashi T."/>
        </authorList>
    </citation>
    <scope>NUCLEOTIDE SEQUENCE</scope>
    <source>
        <strain evidence="1">DSM 16372</strain>
    </source>
</reference>
<dbReference type="Proteomes" id="UP001055247">
    <property type="component" value="Unassembled WGS sequence"/>
</dbReference>
<gene>
    <name evidence="1" type="ORF">BHAOGJBA_0431</name>
</gene>
<dbReference type="EMBL" id="BPQO01000002">
    <property type="protein sequence ID" value="GJD86933.1"/>
    <property type="molecule type" value="Genomic_DNA"/>
</dbReference>